<sequence length="368" mass="40658">MSPSWPFARRLHQLSRVLSLNDKASSNSDNPTKRSTNASAVRSPRQDLSPATQEPRAQSPPPAYITVVTDTSVPSLGVSPRHDCYQTGIHPAISRAQASTKEDEYAFLSTFDTVFLIDDSSSMTGRSWRETQQALTAILPVIFSHDKDGLDFYFMNHKTTDSGNPNEPWKANTGYRNVKRAEGSSFRGEQMTVEEIFDKVRPYGATPTGQRLQHILRQYTKTYEAMVNNTKDETCLKPLSIIVITDGVPSDEVGGVIQQVATKLDKLDAPSYQIGIQFFQVGNEPGAAEALRILDDKLTQDKNCGNSNQGRGGEVPIRDIVDTATFDDDSSNPFLTGERILKIVLGSVVRRLDDIDSNLRGTPNRSAF</sequence>
<evidence type="ECO:0000256" key="1">
    <source>
        <dbReference type="SAM" id="MobiDB-lite"/>
    </source>
</evidence>
<dbReference type="OrthoDB" id="2142040at2759"/>
<feature type="compositionally biased region" description="Polar residues" evidence="1">
    <location>
        <begin position="18"/>
        <end position="40"/>
    </location>
</feature>
<feature type="region of interest" description="Disordered" evidence="1">
    <location>
        <begin position="18"/>
        <end position="63"/>
    </location>
</feature>
<protein>
    <recommendedName>
        <fullName evidence="2">VWFA domain-containing protein</fullName>
    </recommendedName>
</protein>
<dbReference type="RefSeq" id="XP_045957758.1">
    <property type="nucleotide sequence ID" value="XM_046107563.1"/>
</dbReference>
<dbReference type="SUPFAM" id="SSF53300">
    <property type="entry name" value="vWA-like"/>
    <property type="match status" value="1"/>
</dbReference>
<organism evidence="3 4">
    <name type="scientific">Truncatella angustata</name>
    <dbReference type="NCBI Taxonomy" id="152316"/>
    <lineage>
        <taxon>Eukaryota</taxon>
        <taxon>Fungi</taxon>
        <taxon>Dikarya</taxon>
        <taxon>Ascomycota</taxon>
        <taxon>Pezizomycotina</taxon>
        <taxon>Sordariomycetes</taxon>
        <taxon>Xylariomycetidae</taxon>
        <taxon>Amphisphaeriales</taxon>
        <taxon>Sporocadaceae</taxon>
        <taxon>Truncatella</taxon>
    </lineage>
</organism>
<gene>
    <name evidence="3" type="ORF">BKA67DRAFT_660094</name>
</gene>
<reference evidence="3" key="1">
    <citation type="journal article" date="2021" name="Nat. Commun.">
        <title>Genetic determinants of endophytism in the Arabidopsis root mycobiome.</title>
        <authorList>
            <person name="Mesny F."/>
            <person name="Miyauchi S."/>
            <person name="Thiergart T."/>
            <person name="Pickel B."/>
            <person name="Atanasova L."/>
            <person name="Karlsson M."/>
            <person name="Huettel B."/>
            <person name="Barry K.W."/>
            <person name="Haridas S."/>
            <person name="Chen C."/>
            <person name="Bauer D."/>
            <person name="Andreopoulos W."/>
            <person name="Pangilinan J."/>
            <person name="LaButti K."/>
            <person name="Riley R."/>
            <person name="Lipzen A."/>
            <person name="Clum A."/>
            <person name="Drula E."/>
            <person name="Henrissat B."/>
            <person name="Kohler A."/>
            <person name="Grigoriev I.V."/>
            <person name="Martin F.M."/>
            <person name="Hacquard S."/>
        </authorList>
    </citation>
    <scope>NUCLEOTIDE SEQUENCE</scope>
    <source>
        <strain evidence="3">MPI-SDFR-AT-0073</strain>
    </source>
</reference>
<dbReference type="PROSITE" id="PS50234">
    <property type="entry name" value="VWFA"/>
    <property type="match status" value="1"/>
</dbReference>
<evidence type="ECO:0000259" key="2">
    <source>
        <dbReference type="PROSITE" id="PS50234"/>
    </source>
</evidence>
<comment type="caution">
    <text evidence="3">The sequence shown here is derived from an EMBL/GenBank/DDBJ whole genome shotgun (WGS) entry which is preliminary data.</text>
</comment>
<keyword evidence="4" id="KW-1185">Reference proteome</keyword>
<feature type="domain" description="VWFA" evidence="2">
    <location>
        <begin position="112"/>
        <end position="282"/>
    </location>
</feature>
<name>A0A9P8UJX9_9PEZI</name>
<dbReference type="AlphaFoldDB" id="A0A9P8UJX9"/>
<dbReference type="Proteomes" id="UP000758603">
    <property type="component" value="Unassembled WGS sequence"/>
</dbReference>
<accession>A0A9P8UJX9</accession>
<evidence type="ECO:0000313" key="3">
    <source>
        <dbReference type="EMBL" id="KAH6653481.1"/>
    </source>
</evidence>
<proteinExistence type="predicted"/>
<evidence type="ECO:0000313" key="4">
    <source>
        <dbReference type="Proteomes" id="UP000758603"/>
    </source>
</evidence>
<dbReference type="PANTHER" id="PTHR34706">
    <property type="entry name" value="SLR1338 PROTEIN"/>
    <property type="match status" value="1"/>
</dbReference>
<dbReference type="InterPro" id="IPR002035">
    <property type="entry name" value="VWF_A"/>
</dbReference>
<dbReference type="InterPro" id="IPR036465">
    <property type="entry name" value="vWFA_dom_sf"/>
</dbReference>
<dbReference type="Gene3D" id="3.40.50.410">
    <property type="entry name" value="von Willebrand factor, type A domain"/>
    <property type="match status" value="1"/>
</dbReference>
<dbReference type="EMBL" id="JAGPXC010000005">
    <property type="protein sequence ID" value="KAH6653481.1"/>
    <property type="molecule type" value="Genomic_DNA"/>
</dbReference>
<dbReference type="Pfam" id="PF00092">
    <property type="entry name" value="VWA"/>
    <property type="match status" value="1"/>
</dbReference>
<dbReference type="PANTHER" id="PTHR34706:SF1">
    <property type="entry name" value="VWFA DOMAIN-CONTAINING PROTEIN"/>
    <property type="match status" value="1"/>
</dbReference>
<dbReference type="GeneID" id="70136454"/>